<evidence type="ECO:0000256" key="8">
    <source>
        <dbReference type="HAMAP-Rule" id="MF_03001"/>
    </source>
</evidence>
<dbReference type="PANTHER" id="PTHR14068">
    <property type="entry name" value="EUKARYOTIC TRANSLATION INITIATION FACTOR 3 EIF3 -RELATED"/>
    <property type="match status" value="1"/>
</dbReference>
<dbReference type="PIRSF" id="PIRSF036424">
    <property type="entry name" value="eIF3b"/>
    <property type="match status" value="1"/>
</dbReference>
<evidence type="ECO:0000256" key="3">
    <source>
        <dbReference type="ARBA" id="ARBA00022540"/>
    </source>
</evidence>
<dbReference type="SMART" id="SM00360">
    <property type="entry name" value="RRM"/>
    <property type="match status" value="1"/>
</dbReference>
<comment type="subunit">
    <text evidence="8 9">Component of the eukaryotic translation initiation factor 3 (eIF-3) complex.</text>
</comment>
<evidence type="ECO:0000256" key="7">
    <source>
        <dbReference type="ARBA" id="ARBA00022917"/>
    </source>
</evidence>
<dbReference type="HAMAP" id="MF_03001">
    <property type="entry name" value="eIF3b"/>
    <property type="match status" value="1"/>
</dbReference>
<dbReference type="SUPFAM" id="SSF54928">
    <property type="entry name" value="RNA-binding domain, RBD"/>
    <property type="match status" value="1"/>
</dbReference>
<dbReference type="SMART" id="SM00320">
    <property type="entry name" value="WD40"/>
    <property type="match status" value="3"/>
</dbReference>
<dbReference type="GO" id="GO:0016282">
    <property type="term" value="C:eukaryotic 43S preinitiation complex"/>
    <property type="evidence" value="ECO:0007669"/>
    <property type="project" value="UniProtKB-UniRule"/>
</dbReference>
<dbReference type="PROSITE" id="PS50102">
    <property type="entry name" value="RRM"/>
    <property type="match status" value="1"/>
</dbReference>
<dbReference type="Proteomes" id="UP000193685">
    <property type="component" value="Unassembled WGS sequence"/>
</dbReference>
<keyword evidence="5" id="KW-0677">Repeat</keyword>
<comment type="function">
    <text evidence="9">Component of the eukaryotic translation initiation factor 3 (eIF-3) complex, which is involved in protein synthesis and, together with other initiation factors, stimulates binding of mRNA and methionyl-tRNAi to the 40S ribosome.</text>
</comment>
<keyword evidence="6 8" id="KW-0694">RNA-binding</keyword>
<dbReference type="PANTHER" id="PTHR14068:SF0">
    <property type="entry name" value="EUKARYOTIC TRANSLATION INITIATION FACTOR 3 SUBUNIT B"/>
    <property type="match status" value="1"/>
</dbReference>
<dbReference type="FunFam" id="3.30.70.330:FF:000235">
    <property type="entry name" value="Eukaryotic translation initiation factor 3 subunit B"/>
    <property type="match status" value="1"/>
</dbReference>
<evidence type="ECO:0000313" key="13">
    <source>
        <dbReference type="Proteomes" id="UP000193685"/>
    </source>
</evidence>
<dbReference type="Pfam" id="PF00076">
    <property type="entry name" value="RRM_1"/>
    <property type="match status" value="1"/>
</dbReference>
<comment type="caution">
    <text evidence="12">The sequence shown here is derived from an EMBL/GenBank/DDBJ whole genome shotgun (WGS) entry which is preliminary data.</text>
</comment>
<dbReference type="AlphaFoldDB" id="A0A1Y2FF09"/>
<dbReference type="InterPro" id="IPR034363">
    <property type="entry name" value="eIF3B_RRM"/>
</dbReference>
<comment type="subcellular location">
    <subcellularLocation>
        <location evidence="1 8 9">Cytoplasm</location>
    </subcellularLocation>
</comment>
<dbReference type="GO" id="GO:0003723">
    <property type="term" value="F:RNA binding"/>
    <property type="evidence" value="ECO:0007669"/>
    <property type="project" value="UniProtKB-UniRule"/>
</dbReference>
<dbReference type="GO" id="GO:0033290">
    <property type="term" value="C:eukaryotic 48S preinitiation complex"/>
    <property type="evidence" value="ECO:0007669"/>
    <property type="project" value="UniProtKB-UniRule"/>
</dbReference>
<keyword evidence="7 8" id="KW-0648">Protein biosynthesis</keyword>
<dbReference type="InterPro" id="IPR013979">
    <property type="entry name" value="TIF_beta_prop-like"/>
</dbReference>
<keyword evidence="10" id="KW-0175">Coiled coil</keyword>
<protein>
    <recommendedName>
        <fullName evidence="8">Eukaryotic translation initiation factor 3 subunit B</fullName>
        <shortName evidence="8">eIF3b</shortName>
    </recommendedName>
    <alternativeName>
        <fullName evidence="8">Eukaryotic translation initiation factor 3 90 kDa subunit homolog</fullName>
        <shortName evidence="8">eIF3 p90</shortName>
    </alternativeName>
    <alternativeName>
        <fullName evidence="8">Translation initiation factor eIF3, p90 subunit homolog</fullName>
    </alternativeName>
</protein>
<dbReference type="InterPro" id="IPR001680">
    <property type="entry name" value="WD40_rpt"/>
</dbReference>
<proteinExistence type="inferred from homology"/>
<evidence type="ECO:0000256" key="1">
    <source>
        <dbReference type="ARBA" id="ARBA00004496"/>
    </source>
</evidence>
<comment type="function">
    <text evidence="8">RNA-binding component of the eukaryotic translation initiation factor 3 (eIF-3) complex, which is involved in protein synthesis of a specialized repertoire of mRNAs and, together with other initiation factors, stimulates binding of mRNA and methionyl-tRNAi to the 40S ribosome. The eIF-3 complex specifically targets and initiates translation of a subset of mRNAs involved in cell proliferation.</text>
</comment>
<dbReference type="InterPro" id="IPR000504">
    <property type="entry name" value="RRM_dom"/>
</dbReference>
<evidence type="ECO:0000256" key="5">
    <source>
        <dbReference type="ARBA" id="ARBA00022737"/>
    </source>
</evidence>
<keyword evidence="2 8" id="KW-0963">Cytoplasm</keyword>
<keyword evidence="13" id="KW-1185">Reference proteome</keyword>
<dbReference type="InterPro" id="IPR011400">
    <property type="entry name" value="EIF3B"/>
</dbReference>
<dbReference type="SUPFAM" id="SSF69322">
    <property type="entry name" value="Tricorn protease domain 2"/>
    <property type="match status" value="1"/>
</dbReference>
<dbReference type="OMA" id="LWGGPQF"/>
<dbReference type="Gene3D" id="2.130.10.10">
    <property type="entry name" value="YVTN repeat-like/Quinoprotein amine dehydrogenase"/>
    <property type="match status" value="2"/>
</dbReference>
<dbReference type="GO" id="GO:0001732">
    <property type="term" value="P:formation of cytoplasmic translation initiation complex"/>
    <property type="evidence" value="ECO:0007669"/>
    <property type="project" value="UniProtKB-UniRule"/>
</dbReference>
<keyword evidence="4" id="KW-0853">WD repeat</keyword>
<dbReference type="Gene3D" id="3.30.70.330">
    <property type="match status" value="1"/>
</dbReference>
<evidence type="ECO:0000256" key="10">
    <source>
        <dbReference type="SAM" id="Coils"/>
    </source>
</evidence>
<evidence type="ECO:0000313" key="12">
    <source>
        <dbReference type="EMBL" id="ORY82509.1"/>
    </source>
</evidence>
<dbReference type="GO" id="GO:0003743">
    <property type="term" value="F:translation initiation factor activity"/>
    <property type="evidence" value="ECO:0007669"/>
    <property type="project" value="UniProtKB-UniRule"/>
</dbReference>
<dbReference type="EMBL" id="MCFI01000009">
    <property type="protein sequence ID" value="ORY82509.1"/>
    <property type="molecule type" value="Genomic_DNA"/>
</dbReference>
<sequence length="723" mass="82886">MADSVDDYLDFADLEDKYYVAPEEGLDNIVLIDGAPIVPEAKKSALLRVLGKLFGSCGTVKEDGIVMPFEEQDGKSMSKGFLFVEYETPEQAANAAKTLNGKKLDKQHTLLANLLEEVDKFANVDDEFVAPEETALAEQEHLRSWMADQAGRDQLVMFRGDEVSIVWNKKSEQPETVVSRMGWTETYTSWSPLGSYLASFHQQGLQLWGGPSWKRIARFQHPKVKLIDFSPQENYLVTWSNEGLELPPPGHPARKTIPFTQEDEGKHVFVWDLKKGILLRSFAALPTEPSQPGQPAKKMRWPMLKWSADEKYVARLTPGQQISVYEVPSMNLLDKKSIKVDGVVDFEWSPAPASDKKAGADGDLLAYWTPEVNNQPARVSVMSIPSKEVVRTKNLYSVTDCKMHWQSAGDYLCIKVDRHTKSKKGSFTNMEIFRINEKNIPVEVIEIKETIIEFAWEPKGARFAVIQTMDPNLGQPNTTLKTVLAFYAFESSKARAEANFKLVRSVDRKTVNTLHWAPKGRFLVAATLGSSTTFDLEFWDVDFEGDKKDDERDFAANLQCLATAEHYGVTDLQWDPSGRYVVTSSSVWKHKMENGYTIWDFKGQQIREERLDNFKQIIWRPRPPTYLSKQEQKEIRKKLRDYSKIFDEEDNLEQNTAAREQQEERRRLLQEYQSWREGIKQQVAEERKKLGKPHWSERLLGQEENEEVEELLEQVVSEHTEVV</sequence>
<evidence type="ECO:0000256" key="4">
    <source>
        <dbReference type="ARBA" id="ARBA00022574"/>
    </source>
</evidence>
<dbReference type="GO" id="GO:0005852">
    <property type="term" value="C:eukaryotic translation initiation factor 3 complex"/>
    <property type="evidence" value="ECO:0007669"/>
    <property type="project" value="UniProtKB-UniRule"/>
</dbReference>
<dbReference type="OrthoDB" id="10250414at2759"/>
<accession>A0A1Y2FF09</accession>
<organism evidence="12 13">
    <name type="scientific">Protomyces lactucae-debilis</name>
    <dbReference type="NCBI Taxonomy" id="2754530"/>
    <lineage>
        <taxon>Eukaryota</taxon>
        <taxon>Fungi</taxon>
        <taxon>Dikarya</taxon>
        <taxon>Ascomycota</taxon>
        <taxon>Taphrinomycotina</taxon>
        <taxon>Taphrinomycetes</taxon>
        <taxon>Taphrinales</taxon>
        <taxon>Protomycetaceae</taxon>
        <taxon>Protomyces</taxon>
    </lineage>
</organism>
<evidence type="ECO:0000256" key="2">
    <source>
        <dbReference type="ARBA" id="ARBA00022490"/>
    </source>
</evidence>
<keyword evidence="3 8" id="KW-0396">Initiation factor</keyword>
<dbReference type="FunFam" id="2.130.10.10:FF:000419">
    <property type="entry name" value="Eukaryotic translation initiation factor 3 subunit B"/>
    <property type="match status" value="1"/>
</dbReference>
<dbReference type="GO" id="GO:0031369">
    <property type="term" value="F:translation initiation factor binding"/>
    <property type="evidence" value="ECO:0007669"/>
    <property type="project" value="InterPro"/>
</dbReference>
<feature type="coiled-coil region" evidence="10">
    <location>
        <begin position="645"/>
        <end position="678"/>
    </location>
</feature>
<dbReference type="InterPro" id="IPR035979">
    <property type="entry name" value="RBD_domain_sf"/>
</dbReference>
<evidence type="ECO:0000256" key="6">
    <source>
        <dbReference type="ARBA" id="ARBA00022884"/>
    </source>
</evidence>
<comment type="similarity">
    <text evidence="8 9">Belongs to the eIF-3 subunit B family.</text>
</comment>
<evidence type="ECO:0000256" key="9">
    <source>
        <dbReference type="PIRNR" id="PIRNR036424"/>
    </source>
</evidence>
<dbReference type="InterPro" id="IPR012677">
    <property type="entry name" value="Nucleotide-bd_a/b_plait_sf"/>
</dbReference>
<dbReference type="CDD" id="cd12278">
    <property type="entry name" value="RRM_eIF3B"/>
    <property type="match status" value="1"/>
</dbReference>
<feature type="domain" description="RRM" evidence="11">
    <location>
        <begin position="28"/>
        <end position="117"/>
    </location>
</feature>
<dbReference type="InterPro" id="IPR015943">
    <property type="entry name" value="WD40/YVTN_repeat-like_dom_sf"/>
</dbReference>
<name>A0A1Y2FF09_PROLT</name>
<dbReference type="Pfam" id="PF08662">
    <property type="entry name" value="eIF2A"/>
    <property type="match status" value="1"/>
</dbReference>
<evidence type="ECO:0000259" key="11">
    <source>
        <dbReference type="PROSITE" id="PS50102"/>
    </source>
</evidence>
<dbReference type="STRING" id="56484.A0A1Y2FF09"/>
<reference evidence="12 13" key="1">
    <citation type="submission" date="2016-07" db="EMBL/GenBank/DDBJ databases">
        <title>Pervasive Adenine N6-methylation of Active Genes in Fungi.</title>
        <authorList>
            <consortium name="DOE Joint Genome Institute"/>
            <person name="Mondo S.J."/>
            <person name="Dannebaum R.O."/>
            <person name="Kuo R.C."/>
            <person name="Labutti K."/>
            <person name="Haridas S."/>
            <person name="Kuo A."/>
            <person name="Salamov A."/>
            <person name="Ahrendt S.R."/>
            <person name="Lipzen A."/>
            <person name="Sullivan W."/>
            <person name="Andreopoulos W.B."/>
            <person name="Clum A."/>
            <person name="Lindquist E."/>
            <person name="Daum C."/>
            <person name="Ramamoorthy G.K."/>
            <person name="Gryganskyi A."/>
            <person name="Culley D."/>
            <person name="Magnuson J.K."/>
            <person name="James T.Y."/>
            <person name="O'Malley M.A."/>
            <person name="Stajich J.E."/>
            <person name="Spatafora J.W."/>
            <person name="Visel A."/>
            <person name="Grigoriev I.V."/>
        </authorList>
    </citation>
    <scope>NUCLEOTIDE SEQUENCE [LARGE SCALE GENOMIC DNA]</scope>
    <source>
        <strain evidence="12 13">12-1054</strain>
    </source>
</reference>
<gene>
    <name evidence="8" type="primary">PRT1</name>
    <name evidence="12" type="ORF">BCR37DRAFT_379508</name>
</gene>